<evidence type="ECO:0000313" key="1">
    <source>
        <dbReference type="EMBL" id="SCC69661.1"/>
    </source>
</evidence>
<dbReference type="AlphaFoldDB" id="A0AB37Z1X9"/>
<name>A0AB37Z1X9_9BACI</name>
<dbReference type="EMBL" id="FMBG01000032">
    <property type="protein sequence ID" value="SCC69661.1"/>
    <property type="molecule type" value="Genomic_DNA"/>
</dbReference>
<reference evidence="1 2" key="1">
    <citation type="submission" date="2016-08" db="EMBL/GenBank/DDBJ databases">
        <authorList>
            <person name="Loux V."/>
            <person name="Rue O."/>
        </authorList>
    </citation>
    <scope>NUCLEOTIDE SEQUENCE [LARGE SCALE GENOMIC DNA]</scope>
    <source>
        <strain evidence="1 2">WSBC_10311</strain>
    </source>
</reference>
<gene>
    <name evidence="1" type="ORF">BC10311_06369</name>
</gene>
<sequence>MPGAVVFSGFKMNSLEATTGALPLSATVLAYY</sequence>
<evidence type="ECO:0000313" key="2">
    <source>
        <dbReference type="Proteomes" id="UP000195728"/>
    </source>
</evidence>
<protein>
    <submittedName>
        <fullName evidence="1">Uncharacterized protein</fullName>
    </submittedName>
</protein>
<organism evidence="1 2">
    <name type="scientific">Bacillus wiedmannii</name>
    <dbReference type="NCBI Taxonomy" id="1890302"/>
    <lineage>
        <taxon>Bacteria</taxon>
        <taxon>Bacillati</taxon>
        <taxon>Bacillota</taxon>
        <taxon>Bacilli</taxon>
        <taxon>Bacillales</taxon>
        <taxon>Bacillaceae</taxon>
        <taxon>Bacillus</taxon>
        <taxon>Bacillus cereus group</taxon>
    </lineage>
</organism>
<dbReference type="Proteomes" id="UP000195728">
    <property type="component" value="Unassembled WGS sequence"/>
</dbReference>
<comment type="caution">
    <text evidence="1">The sequence shown here is derived from an EMBL/GenBank/DDBJ whole genome shotgun (WGS) entry which is preliminary data.</text>
</comment>
<accession>A0AB37Z1X9</accession>
<proteinExistence type="predicted"/>